<dbReference type="InterPro" id="IPR010499">
    <property type="entry name" value="AraC_E-bd"/>
</dbReference>
<dbReference type="Pfam" id="PF06445">
    <property type="entry name" value="GyrI-like"/>
    <property type="match status" value="1"/>
</dbReference>
<evidence type="ECO:0000313" key="2">
    <source>
        <dbReference type="EMBL" id="TRY17824.1"/>
    </source>
</evidence>
<gene>
    <name evidence="2" type="ORF">FOJ82_11185</name>
</gene>
<keyword evidence="3" id="KW-1185">Reference proteome</keyword>
<dbReference type="SMART" id="SM00871">
    <property type="entry name" value="AraC_E_bind"/>
    <property type="match status" value="1"/>
</dbReference>
<name>A0A553JZF3_9ACTN</name>
<comment type="caution">
    <text evidence="2">The sequence shown here is derived from an EMBL/GenBank/DDBJ whole genome shotgun (WGS) entry which is preliminary data.</text>
</comment>
<organism evidence="2 3">
    <name type="scientific">Tessaracoccus rhinocerotis</name>
    <dbReference type="NCBI Taxonomy" id="1689449"/>
    <lineage>
        <taxon>Bacteria</taxon>
        <taxon>Bacillati</taxon>
        <taxon>Actinomycetota</taxon>
        <taxon>Actinomycetes</taxon>
        <taxon>Propionibacteriales</taxon>
        <taxon>Propionibacteriaceae</taxon>
        <taxon>Tessaracoccus</taxon>
    </lineage>
</organism>
<dbReference type="AlphaFoldDB" id="A0A553JZF3"/>
<dbReference type="SUPFAM" id="SSF55136">
    <property type="entry name" value="Probable bacterial effector-binding domain"/>
    <property type="match status" value="1"/>
</dbReference>
<sequence>MTDTTDPTTPQVVNRDPATTAAVRAHERMDNLAQLYDRAFPALAEVLGQQGLEHGAPFGMYGPVDEGVVDIEIGFTTSAPVEPSGDVVPGQLPGGEYATMTHVGPYDGLGASWEALGQWIKEQGRTSGQTVFEVYTDDPVGSDPAALRTDLFWSLV</sequence>
<reference evidence="2 3" key="1">
    <citation type="submission" date="2019-07" db="EMBL/GenBank/DDBJ databases">
        <authorList>
            <person name="Zhou L.-Y."/>
        </authorList>
    </citation>
    <scope>NUCLEOTIDE SEQUENCE [LARGE SCALE GENOMIC DNA]</scope>
    <source>
        <strain evidence="2 3">YIM 101269</strain>
    </source>
</reference>
<protein>
    <submittedName>
        <fullName evidence="2">GyrI-like domain-containing protein</fullName>
    </submittedName>
</protein>
<dbReference type="OrthoDB" id="795001at2"/>
<dbReference type="InterPro" id="IPR029442">
    <property type="entry name" value="GyrI-like"/>
</dbReference>
<dbReference type="RefSeq" id="WP_143938564.1">
    <property type="nucleotide sequence ID" value="NZ_VKKG01000004.1"/>
</dbReference>
<dbReference type="Gene3D" id="3.20.80.10">
    <property type="entry name" value="Regulatory factor, effector binding domain"/>
    <property type="match status" value="1"/>
</dbReference>
<evidence type="ECO:0000313" key="3">
    <source>
        <dbReference type="Proteomes" id="UP000317638"/>
    </source>
</evidence>
<accession>A0A553JZF3</accession>
<evidence type="ECO:0000259" key="1">
    <source>
        <dbReference type="SMART" id="SM00871"/>
    </source>
</evidence>
<proteinExistence type="predicted"/>
<dbReference type="EMBL" id="VKKG01000004">
    <property type="protein sequence ID" value="TRY17824.1"/>
    <property type="molecule type" value="Genomic_DNA"/>
</dbReference>
<dbReference type="Proteomes" id="UP000317638">
    <property type="component" value="Unassembled WGS sequence"/>
</dbReference>
<feature type="domain" description="AraC effector-binding" evidence="1">
    <location>
        <begin position="8"/>
        <end position="156"/>
    </location>
</feature>
<dbReference type="InterPro" id="IPR011256">
    <property type="entry name" value="Reg_factor_effector_dom_sf"/>
</dbReference>